<evidence type="ECO:0000313" key="5">
    <source>
        <dbReference type="EMBL" id="SDG26816.1"/>
    </source>
</evidence>
<protein>
    <recommendedName>
        <fullName evidence="4">Flagellar hook-basal body complex protein FliE</fullName>
    </recommendedName>
</protein>
<dbReference type="AlphaFoldDB" id="A0A8G2BMM9"/>
<dbReference type="EMBL" id="FNBW01000013">
    <property type="protein sequence ID" value="SDG26816.1"/>
    <property type="molecule type" value="Genomic_DNA"/>
</dbReference>
<keyword evidence="5" id="KW-0966">Cell projection</keyword>
<keyword evidence="6" id="KW-1185">Reference proteome</keyword>
<dbReference type="GO" id="GO:0071973">
    <property type="term" value="P:bacterial-type flagellum-dependent cell motility"/>
    <property type="evidence" value="ECO:0007669"/>
    <property type="project" value="InterPro"/>
</dbReference>
<evidence type="ECO:0000256" key="3">
    <source>
        <dbReference type="ARBA" id="ARBA00023143"/>
    </source>
</evidence>
<proteinExistence type="inferred from homology"/>
<reference evidence="5 6" key="1">
    <citation type="submission" date="2016-10" db="EMBL/GenBank/DDBJ databases">
        <authorList>
            <person name="Varghese N."/>
            <person name="Submissions S."/>
        </authorList>
    </citation>
    <scope>NUCLEOTIDE SEQUENCE [LARGE SCALE GENOMIC DNA]</scope>
    <source>
        <strain evidence="5 6">DSM 18839</strain>
    </source>
</reference>
<dbReference type="OrthoDB" id="8481852at2"/>
<dbReference type="GO" id="GO:0005198">
    <property type="term" value="F:structural molecule activity"/>
    <property type="evidence" value="ECO:0007669"/>
    <property type="project" value="InterPro"/>
</dbReference>
<evidence type="ECO:0000313" key="6">
    <source>
        <dbReference type="Proteomes" id="UP000198615"/>
    </source>
</evidence>
<dbReference type="HAMAP" id="MF_00724">
    <property type="entry name" value="FliE"/>
    <property type="match status" value="1"/>
</dbReference>
<comment type="subcellular location">
    <subcellularLocation>
        <location evidence="1 4">Bacterial flagellum basal body</location>
    </subcellularLocation>
</comment>
<sequence length="97" mass="10022">MVTRIGDITPPIPGVGGGAADKPLAGKDFASFVKDAAESSIDTMYKGETLSKAGIAGTADLTDVVAAVNDAELTLQTVTALRDKLVSAYQEIIRMPI</sequence>
<organism evidence="5 6">
    <name type="scientific">Thalassobaculum litoreum DSM 18839</name>
    <dbReference type="NCBI Taxonomy" id="1123362"/>
    <lineage>
        <taxon>Bacteria</taxon>
        <taxon>Pseudomonadati</taxon>
        <taxon>Pseudomonadota</taxon>
        <taxon>Alphaproteobacteria</taxon>
        <taxon>Rhodospirillales</taxon>
        <taxon>Thalassobaculaceae</taxon>
        <taxon>Thalassobaculum</taxon>
    </lineage>
</organism>
<keyword evidence="3 4" id="KW-0975">Bacterial flagellum</keyword>
<evidence type="ECO:0000256" key="1">
    <source>
        <dbReference type="ARBA" id="ARBA00004117"/>
    </source>
</evidence>
<keyword evidence="5" id="KW-0969">Cilium</keyword>
<dbReference type="GO" id="GO:0009425">
    <property type="term" value="C:bacterial-type flagellum basal body"/>
    <property type="evidence" value="ECO:0007669"/>
    <property type="project" value="UniProtKB-SubCell"/>
</dbReference>
<name>A0A8G2BMM9_9PROT</name>
<evidence type="ECO:0000256" key="2">
    <source>
        <dbReference type="ARBA" id="ARBA00009272"/>
    </source>
</evidence>
<comment type="similarity">
    <text evidence="2 4">Belongs to the FliE family.</text>
</comment>
<keyword evidence="5" id="KW-0282">Flagellum</keyword>
<comment type="caution">
    <text evidence="5">The sequence shown here is derived from an EMBL/GenBank/DDBJ whole genome shotgun (WGS) entry which is preliminary data.</text>
</comment>
<dbReference type="Proteomes" id="UP000198615">
    <property type="component" value="Unassembled WGS sequence"/>
</dbReference>
<dbReference type="PRINTS" id="PR01006">
    <property type="entry name" value="FLGHOOKFLIE"/>
</dbReference>
<evidence type="ECO:0000256" key="4">
    <source>
        <dbReference type="HAMAP-Rule" id="MF_00724"/>
    </source>
</evidence>
<accession>A0A8G2BMM9</accession>
<dbReference type="GO" id="GO:0003774">
    <property type="term" value="F:cytoskeletal motor activity"/>
    <property type="evidence" value="ECO:0007669"/>
    <property type="project" value="InterPro"/>
</dbReference>
<gene>
    <name evidence="4" type="primary">fliE</name>
    <name evidence="5" type="ORF">SAMN05660686_03838</name>
</gene>
<dbReference type="Pfam" id="PF02049">
    <property type="entry name" value="FliE"/>
    <property type="match status" value="1"/>
</dbReference>
<dbReference type="PANTHER" id="PTHR34653">
    <property type="match status" value="1"/>
</dbReference>
<dbReference type="RefSeq" id="WP_028794990.1">
    <property type="nucleotide sequence ID" value="NZ_FNBW01000013.1"/>
</dbReference>
<dbReference type="InterPro" id="IPR001624">
    <property type="entry name" value="FliE"/>
</dbReference>
<dbReference type="PANTHER" id="PTHR34653:SF1">
    <property type="entry name" value="FLAGELLAR HOOK-BASAL BODY COMPLEX PROTEIN FLIE"/>
    <property type="match status" value="1"/>
</dbReference>